<name>A0ABV6HM14_9SPHI</name>
<proteinExistence type="predicted"/>
<sequence>MNKDRVKQFGPLACTSFGDGFGGSIHLGRSSMGTRGEILGETLH</sequence>
<reference evidence="1 2" key="1">
    <citation type="submission" date="2024-09" db="EMBL/GenBank/DDBJ databases">
        <authorList>
            <person name="Sun Q."/>
            <person name="Mori K."/>
        </authorList>
    </citation>
    <scope>NUCLEOTIDE SEQUENCE [LARGE SCALE GENOMIC DNA]</scope>
    <source>
        <strain evidence="1 2">CCM 7765</strain>
    </source>
</reference>
<gene>
    <name evidence="1" type="ORF">ACFFI0_15035</name>
</gene>
<dbReference type="Proteomes" id="UP001589774">
    <property type="component" value="Unassembled WGS sequence"/>
</dbReference>
<comment type="caution">
    <text evidence="1">The sequence shown here is derived from an EMBL/GenBank/DDBJ whole genome shotgun (WGS) entry which is preliminary data.</text>
</comment>
<accession>A0ABV6HM14</accession>
<keyword evidence="2" id="KW-1185">Reference proteome</keyword>
<dbReference type="EMBL" id="JBHLWO010000002">
    <property type="protein sequence ID" value="MFC0319634.1"/>
    <property type="molecule type" value="Genomic_DNA"/>
</dbReference>
<organism evidence="1 2">
    <name type="scientific">Olivibacter oleidegradans</name>
    <dbReference type="NCBI Taxonomy" id="760123"/>
    <lineage>
        <taxon>Bacteria</taxon>
        <taxon>Pseudomonadati</taxon>
        <taxon>Bacteroidota</taxon>
        <taxon>Sphingobacteriia</taxon>
        <taxon>Sphingobacteriales</taxon>
        <taxon>Sphingobacteriaceae</taxon>
        <taxon>Olivibacter</taxon>
    </lineage>
</organism>
<evidence type="ECO:0000313" key="2">
    <source>
        <dbReference type="Proteomes" id="UP001589774"/>
    </source>
</evidence>
<protein>
    <submittedName>
        <fullName evidence="1">Uncharacterized protein</fullName>
    </submittedName>
</protein>
<evidence type="ECO:0000313" key="1">
    <source>
        <dbReference type="EMBL" id="MFC0319634.1"/>
    </source>
</evidence>
<dbReference type="RefSeq" id="WP_278045553.1">
    <property type="nucleotide sequence ID" value="NZ_JBHLWO010000002.1"/>
</dbReference>